<comment type="caution">
    <text evidence="1">The sequence shown here is derived from an EMBL/GenBank/DDBJ whole genome shotgun (WGS) entry which is preliminary data.</text>
</comment>
<sequence>MSSLLRCTLFNPFVIALPFVPKLFQNALPISPNQWPFYSAGLKVLQPFAIVVTVARLLGAINQWLSKKATNNFVEDPTWDWPNELAVVTGGSSGIGAEIVRGLVMHKVKTIILDINPPASKPVNLTSSSEACDAATIIKSTHGNPTILINNAGTGTAQTILSESESERRRVFEVNSLCHFTLVREFLPAMIERNHGHVMTVASTGSFYSQSQNVSYASSKASAMAFHEGLGQELRSRYNARRVRTSIVYPDFVRTPLVEALTSKVSQFPLKIAEPSEIADEAVAAILSTYGHSIVLPRSMEYLALLRGLPLWIQRIVQAYDPDPLALVNQ</sequence>
<accession>A0ACB6QC34</accession>
<dbReference type="EMBL" id="MU003537">
    <property type="protein sequence ID" value="KAF2464415.1"/>
    <property type="molecule type" value="Genomic_DNA"/>
</dbReference>
<proteinExistence type="predicted"/>
<protein>
    <submittedName>
        <fullName evidence="1">NAD(P)-binding protein</fullName>
    </submittedName>
</protein>
<keyword evidence="2" id="KW-1185">Reference proteome</keyword>
<gene>
    <name evidence="1" type="ORF">BDR25DRAFT_381231</name>
</gene>
<organism evidence="1 2">
    <name type="scientific">Lindgomyces ingoldianus</name>
    <dbReference type="NCBI Taxonomy" id="673940"/>
    <lineage>
        <taxon>Eukaryota</taxon>
        <taxon>Fungi</taxon>
        <taxon>Dikarya</taxon>
        <taxon>Ascomycota</taxon>
        <taxon>Pezizomycotina</taxon>
        <taxon>Dothideomycetes</taxon>
        <taxon>Pleosporomycetidae</taxon>
        <taxon>Pleosporales</taxon>
        <taxon>Lindgomycetaceae</taxon>
        <taxon>Lindgomyces</taxon>
    </lineage>
</organism>
<evidence type="ECO:0000313" key="1">
    <source>
        <dbReference type="EMBL" id="KAF2464415.1"/>
    </source>
</evidence>
<reference evidence="1" key="1">
    <citation type="journal article" date="2020" name="Stud. Mycol.">
        <title>101 Dothideomycetes genomes: a test case for predicting lifestyles and emergence of pathogens.</title>
        <authorList>
            <person name="Haridas S."/>
            <person name="Albert R."/>
            <person name="Binder M."/>
            <person name="Bloem J."/>
            <person name="Labutti K."/>
            <person name="Salamov A."/>
            <person name="Andreopoulos B."/>
            <person name="Baker S."/>
            <person name="Barry K."/>
            <person name="Bills G."/>
            <person name="Bluhm B."/>
            <person name="Cannon C."/>
            <person name="Castanera R."/>
            <person name="Culley D."/>
            <person name="Daum C."/>
            <person name="Ezra D."/>
            <person name="Gonzalez J."/>
            <person name="Henrissat B."/>
            <person name="Kuo A."/>
            <person name="Liang C."/>
            <person name="Lipzen A."/>
            <person name="Lutzoni F."/>
            <person name="Magnuson J."/>
            <person name="Mondo S."/>
            <person name="Nolan M."/>
            <person name="Ohm R."/>
            <person name="Pangilinan J."/>
            <person name="Park H.-J."/>
            <person name="Ramirez L."/>
            <person name="Alfaro M."/>
            <person name="Sun H."/>
            <person name="Tritt A."/>
            <person name="Yoshinaga Y."/>
            <person name="Zwiers L.-H."/>
            <person name="Turgeon B."/>
            <person name="Goodwin S."/>
            <person name="Spatafora J."/>
            <person name="Crous P."/>
            <person name="Grigoriev I."/>
        </authorList>
    </citation>
    <scope>NUCLEOTIDE SEQUENCE</scope>
    <source>
        <strain evidence="1">ATCC 200398</strain>
    </source>
</reference>
<evidence type="ECO:0000313" key="2">
    <source>
        <dbReference type="Proteomes" id="UP000799755"/>
    </source>
</evidence>
<dbReference type="Proteomes" id="UP000799755">
    <property type="component" value="Unassembled WGS sequence"/>
</dbReference>
<name>A0ACB6QC34_9PLEO</name>